<feature type="coiled-coil region" evidence="1">
    <location>
        <begin position="32"/>
        <end position="59"/>
    </location>
</feature>
<evidence type="ECO:0000256" key="2">
    <source>
        <dbReference type="SAM" id="Phobius"/>
    </source>
</evidence>
<keyword evidence="1" id="KW-0175">Coiled coil</keyword>
<dbReference type="EMBL" id="JAGFPW010000026">
    <property type="protein sequence ID" value="MBO3796504.1"/>
    <property type="molecule type" value="Genomic_DNA"/>
</dbReference>
<dbReference type="Proteomes" id="UP000665181">
    <property type="component" value="Unassembled WGS sequence"/>
</dbReference>
<name>A0A8I1WH22_BACIU</name>
<evidence type="ECO:0000256" key="1">
    <source>
        <dbReference type="SAM" id="Coils"/>
    </source>
</evidence>
<sequence>MNRQMISWVICGASVVANLILVIALIGQHDSAKTSSEKLSTLEKKYETVNKELKGYKNDATTAALESNDSIKDLVKTFFKTQFEYDNDTYTTRFDKSKKYVSDDVLNSLKGSGGELKAPKTEIKNTVKDLNVYMTSNDTETVKALVNMTTEYSIDGEAQPESNQIYEVEVTPQNGDWIITNLSLMGSFQPYTHS</sequence>
<keyword evidence="2" id="KW-0472">Membrane</keyword>
<keyword evidence="2" id="KW-1133">Transmembrane helix</keyword>
<gene>
    <name evidence="3" type="ORF">J5227_19845</name>
</gene>
<comment type="caution">
    <text evidence="3">The sequence shown here is derived from an EMBL/GenBank/DDBJ whole genome shotgun (WGS) entry which is preliminary data.</text>
</comment>
<dbReference type="RefSeq" id="WP_208556792.1">
    <property type="nucleotide sequence ID" value="NZ_JAGFPW010000026.1"/>
</dbReference>
<evidence type="ECO:0000313" key="4">
    <source>
        <dbReference type="Proteomes" id="UP000665181"/>
    </source>
</evidence>
<accession>A0A8I1WH22</accession>
<evidence type="ECO:0000313" key="3">
    <source>
        <dbReference type="EMBL" id="MBO3796504.1"/>
    </source>
</evidence>
<protein>
    <submittedName>
        <fullName evidence="3">Uncharacterized protein</fullName>
    </submittedName>
</protein>
<reference evidence="3" key="1">
    <citation type="submission" date="2021-03" db="EMBL/GenBank/DDBJ databases">
        <title>Isolation of Bacillus subtilis from fermented food sample.</title>
        <authorList>
            <person name="Lakshmanan V."/>
            <person name="Athira K."/>
            <person name="Rajagopal K."/>
        </authorList>
    </citation>
    <scope>NUCLEOTIDE SEQUENCE</scope>
    <source>
        <strain evidence="3">S1</strain>
    </source>
</reference>
<dbReference type="AlphaFoldDB" id="A0A8I1WH22"/>
<keyword evidence="2" id="KW-0812">Transmembrane</keyword>
<organism evidence="3 4">
    <name type="scientific">Bacillus subtilis</name>
    <dbReference type="NCBI Taxonomy" id="1423"/>
    <lineage>
        <taxon>Bacteria</taxon>
        <taxon>Bacillati</taxon>
        <taxon>Bacillota</taxon>
        <taxon>Bacilli</taxon>
        <taxon>Bacillales</taxon>
        <taxon>Bacillaceae</taxon>
        <taxon>Bacillus</taxon>
    </lineage>
</organism>
<proteinExistence type="predicted"/>
<feature type="transmembrane region" description="Helical" evidence="2">
    <location>
        <begin position="6"/>
        <end position="26"/>
    </location>
</feature>